<dbReference type="PANTHER" id="PTHR20854:SF4">
    <property type="entry name" value="INOSITOL-1-MONOPHOSPHATASE-RELATED"/>
    <property type="match status" value="1"/>
</dbReference>
<comment type="catalytic activity">
    <reaction evidence="1 8">
        <text>a myo-inositol phosphate + H2O = myo-inositol + phosphate</text>
        <dbReference type="Rhea" id="RHEA:24056"/>
        <dbReference type="ChEBI" id="CHEBI:15377"/>
        <dbReference type="ChEBI" id="CHEBI:17268"/>
        <dbReference type="ChEBI" id="CHEBI:43474"/>
        <dbReference type="ChEBI" id="CHEBI:84139"/>
        <dbReference type="EC" id="3.1.3.25"/>
    </reaction>
</comment>
<comment type="caution">
    <text evidence="9">The sequence shown here is derived from an EMBL/GenBank/DDBJ whole genome shotgun (WGS) entry which is preliminary data.</text>
</comment>
<dbReference type="SUPFAM" id="SSF56655">
    <property type="entry name" value="Carbohydrate phosphatase"/>
    <property type="match status" value="1"/>
</dbReference>
<comment type="cofactor">
    <cofactor evidence="2 7 8">
        <name>Mg(2+)</name>
        <dbReference type="ChEBI" id="CHEBI:18420"/>
    </cofactor>
</comment>
<evidence type="ECO:0000256" key="2">
    <source>
        <dbReference type="ARBA" id="ARBA00001946"/>
    </source>
</evidence>
<evidence type="ECO:0000313" key="10">
    <source>
        <dbReference type="Proteomes" id="UP001139447"/>
    </source>
</evidence>
<feature type="binding site" evidence="7">
    <location>
        <position position="87"/>
    </location>
    <ligand>
        <name>Mg(2+)</name>
        <dbReference type="ChEBI" id="CHEBI:18420"/>
        <label>1</label>
        <note>catalytic</note>
    </ligand>
</feature>
<dbReference type="GO" id="GO:0046872">
    <property type="term" value="F:metal ion binding"/>
    <property type="evidence" value="ECO:0007669"/>
    <property type="project" value="UniProtKB-KW"/>
</dbReference>
<feature type="binding site" evidence="7">
    <location>
        <position position="212"/>
    </location>
    <ligand>
        <name>Mg(2+)</name>
        <dbReference type="ChEBI" id="CHEBI:18420"/>
        <label>1</label>
        <note>catalytic</note>
    </ligand>
</feature>
<sequence>MDLVATLDRVVRTSAEIATQIRQQRERLDPAGVRHKAPGDVATDIDLEAEQWLRGRLLQVLPGSAFLGEESGGALTEAPTWIVDPIDGTANYVRGYPQYAVSVALAIDREPVLGVIADPCRGEVFAAARGAGAMLNGQPLRCASRGDPLQCIAATVFPKPRAPFMDGYLDEFGRVIRCFGQVRRSGSMALELAYLAAGRIDAFWERGMGAWDAAAGIVLLQESGARIAARDGRPLLDSQFLCAATPAIEAAWQHCLQPGR</sequence>
<dbReference type="InterPro" id="IPR000760">
    <property type="entry name" value="Inositol_monophosphatase-like"/>
</dbReference>
<accession>A0A9X2AR13</accession>
<dbReference type="EMBL" id="JALGBI010000002">
    <property type="protein sequence ID" value="MCJ0765127.1"/>
    <property type="molecule type" value="Genomic_DNA"/>
</dbReference>
<dbReference type="InterPro" id="IPR020583">
    <property type="entry name" value="Inositol_monoP_metal-BS"/>
</dbReference>
<reference evidence="9" key="1">
    <citation type="submission" date="2022-03" db="EMBL/GenBank/DDBJ databases">
        <authorList>
            <person name="Woo C.Y."/>
        </authorList>
    </citation>
    <scope>NUCLEOTIDE SEQUENCE</scope>
    <source>
        <strain evidence="9">CYS-02</strain>
    </source>
</reference>
<keyword evidence="6 7" id="KW-0460">Magnesium</keyword>
<evidence type="ECO:0000256" key="1">
    <source>
        <dbReference type="ARBA" id="ARBA00001033"/>
    </source>
</evidence>
<dbReference type="Proteomes" id="UP001139447">
    <property type="component" value="Unassembled WGS sequence"/>
</dbReference>
<evidence type="ECO:0000256" key="5">
    <source>
        <dbReference type="ARBA" id="ARBA00022801"/>
    </source>
</evidence>
<dbReference type="InterPro" id="IPR033942">
    <property type="entry name" value="IMPase"/>
</dbReference>
<dbReference type="PROSITE" id="PS00630">
    <property type="entry name" value="IMP_2"/>
    <property type="match status" value="1"/>
</dbReference>
<dbReference type="GO" id="GO:0006020">
    <property type="term" value="P:inositol metabolic process"/>
    <property type="evidence" value="ECO:0007669"/>
    <property type="project" value="TreeGrafter"/>
</dbReference>
<dbReference type="GO" id="GO:0007165">
    <property type="term" value="P:signal transduction"/>
    <property type="evidence" value="ECO:0007669"/>
    <property type="project" value="TreeGrafter"/>
</dbReference>
<name>A0A9X2AR13_9BURK</name>
<dbReference type="Gene3D" id="3.30.540.10">
    <property type="entry name" value="Fructose-1,6-Bisphosphatase, subunit A, domain 1"/>
    <property type="match status" value="1"/>
</dbReference>
<dbReference type="PRINTS" id="PR01959">
    <property type="entry name" value="SBIMPHPHTASE"/>
</dbReference>
<feature type="binding site" evidence="7">
    <location>
        <position position="86"/>
    </location>
    <ligand>
        <name>Mg(2+)</name>
        <dbReference type="ChEBI" id="CHEBI:18420"/>
        <label>1</label>
        <note>catalytic</note>
    </ligand>
</feature>
<gene>
    <name evidence="9" type="ORF">MMF98_18085</name>
</gene>
<dbReference type="EC" id="3.1.3.25" evidence="8"/>
<dbReference type="InterPro" id="IPR022337">
    <property type="entry name" value="Inositol_monophosphatase_SuhB"/>
</dbReference>
<feature type="binding site" evidence="7">
    <location>
        <position position="84"/>
    </location>
    <ligand>
        <name>Mg(2+)</name>
        <dbReference type="ChEBI" id="CHEBI:18420"/>
        <label>1</label>
        <note>catalytic</note>
    </ligand>
</feature>
<organism evidence="9 10">
    <name type="scientific">Variovorax terrae</name>
    <dbReference type="NCBI Taxonomy" id="2923278"/>
    <lineage>
        <taxon>Bacteria</taxon>
        <taxon>Pseudomonadati</taxon>
        <taxon>Pseudomonadota</taxon>
        <taxon>Betaproteobacteria</taxon>
        <taxon>Burkholderiales</taxon>
        <taxon>Comamonadaceae</taxon>
        <taxon>Variovorax</taxon>
    </lineage>
</organism>
<evidence type="ECO:0000256" key="7">
    <source>
        <dbReference type="PIRSR" id="PIRSR600760-2"/>
    </source>
</evidence>
<protein>
    <recommendedName>
        <fullName evidence="8">Inositol-1-monophosphatase</fullName>
        <ecNumber evidence="8">3.1.3.25</ecNumber>
    </recommendedName>
</protein>
<comment type="similarity">
    <text evidence="3 8">Belongs to the inositol monophosphatase superfamily.</text>
</comment>
<evidence type="ECO:0000313" key="9">
    <source>
        <dbReference type="EMBL" id="MCJ0765127.1"/>
    </source>
</evidence>
<keyword evidence="4 7" id="KW-0479">Metal-binding</keyword>
<dbReference type="PANTHER" id="PTHR20854">
    <property type="entry name" value="INOSITOL MONOPHOSPHATASE"/>
    <property type="match status" value="1"/>
</dbReference>
<dbReference type="InterPro" id="IPR020550">
    <property type="entry name" value="Inositol_monophosphatase_CS"/>
</dbReference>
<evidence type="ECO:0000256" key="4">
    <source>
        <dbReference type="ARBA" id="ARBA00022723"/>
    </source>
</evidence>
<dbReference type="PRINTS" id="PR00377">
    <property type="entry name" value="IMPHPHTASES"/>
</dbReference>
<dbReference type="AlphaFoldDB" id="A0A9X2AR13"/>
<dbReference type="Pfam" id="PF00459">
    <property type="entry name" value="Inositol_P"/>
    <property type="match status" value="1"/>
</dbReference>
<dbReference type="GO" id="GO:0008934">
    <property type="term" value="F:inositol monophosphate 1-phosphatase activity"/>
    <property type="evidence" value="ECO:0007669"/>
    <property type="project" value="InterPro"/>
</dbReference>
<proteinExistence type="inferred from homology"/>
<evidence type="ECO:0000256" key="6">
    <source>
        <dbReference type="ARBA" id="ARBA00022842"/>
    </source>
</evidence>
<dbReference type="GO" id="GO:0046854">
    <property type="term" value="P:phosphatidylinositol phosphate biosynthetic process"/>
    <property type="evidence" value="ECO:0007669"/>
    <property type="project" value="InterPro"/>
</dbReference>
<feature type="binding site" evidence="7">
    <location>
        <position position="69"/>
    </location>
    <ligand>
        <name>Mg(2+)</name>
        <dbReference type="ChEBI" id="CHEBI:18420"/>
        <label>1</label>
        <note>catalytic</note>
    </ligand>
</feature>
<keyword evidence="10" id="KW-1185">Reference proteome</keyword>
<keyword evidence="5 8" id="KW-0378">Hydrolase</keyword>
<dbReference type="PROSITE" id="PS00629">
    <property type="entry name" value="IMP_1"/>
    <property type="match status" value="1"/>
</dbReference>
<dbReference type="Gene3D" id="3.40.190.80">
    <property type="match status" value="1"/>
</dbReference>
<evidence type="ECO:0000256" key="3">
    <source>
        <dbReference type="ARBA" id="ARBA00009759"/>
    </source>
</evidence>
<evidence type="ECO:0000256" key="8">
    <source>
        <dbReference type="RuleBase" id="RU364068"/>
    </source>
</evidence>
<dbReference type="RefSeq" id="WP_243308222.1">
    <property type="nucleotide sequence ID" value="NZ_JALGBI010000002.1"/>
</dbReference>
<dbReference type="CDD" id="cd01639">
    <property type="entry name" value="IMPase"/>
    <property type="match status" value="1"/>
</dbReference>